<dbReference type="Proteomes" id="UP001057402">
    <property type="component" value="Chromosome 10"/>
</dbReference>
<organism evidence="1 2">
    <name type="scientific">Melastoma candidum</name>
    <dbReference type="NCBI Taxonomy" id="119954"/>
    <lineage>
        <taxon>Eukaryota</taxon>
        <taxon>Viridiplantae</taxon>
        <taxon>Streptophyta</taxon>
        <taxon>Embryophyta</taxon>
        <taxon>Tracheophyta</taxon>
        <taxon>Spermatophyta</taxon>
        <taxon>Magnoliopsida</taxon>
        <taxon>eudicotyledons</taxon>
        <taxon>Gunneridae</taxon>
        <taxon>Pentapetalae</taxon>
        <taxon>rosids</taxon>
        <taxon>malvids</taxon>
        <taxon>Myrtales</taxon>
        <taxon>Melastomataceae</taxon>
        <taxon>Melastomatoideae</taxon>
        <taxon>Melastomateae</taxon>
        <taxon>Melastoma</taxon>
    </lineage>
</organism>
<accession>A0ACB9M433</accession>
<gene>
    <name evidence="1" type="ORF">MLD38_032397</name>
</gene>
<sequence length="355" mass="38750">MNFGCKNFPGVGKKIDMETTALTLLIISSSSFLVASLALYPAAMPSTTSLENTTFAFPVFDSNDRRLYLRGNATVLNPVVQLTTALQGDNITYVVGRAMYYQPVRLRDAATGTTADFTTRFTFSIDSQKKTWHGDGLVFFLVPQGSEEIPRNSEGGLLGLVSNGTQRDNSSTFIAVEIDTFYDVSTNYWDPQCVHLGIDLNSLNSTKTACADWMDDEIRNGGRVNASISYDSSTRSLVATLQSADHTSSQGYYARVQHEVNLAEFLPENVSIGFSATTGMLFEFHTLYSWEWISSLPVLDTSSPVSMAPTPSVDDLPNGPSTAGADAGERGKKGEDRKDTKVENTDNWLLGVSRT</sequence>
<protein>
    <submittedName>
        <fullName evidence="1">Uncharacterized protein</fullName>
    </submittedName>
</protein>
<reference evidence="2" key="1">
    <citation type="journal article" date="2023" name="Front. Plant Sci.">
        <title>Chromosomal-level genome assembly of Melastoma candidum provides insights into trichome evolution.</title>
        <authorList>
            <person name="Zhong Y."/>
            <person name="Wu W."/>
            <person name="Sun C."/>
            <person name="Zou P."/>
            <person name="Liu Y."/>
            <person name="Dai S."/>
            <person name="Zhou R."/>
        </authorList>
    </citation>
    <scope>NUCLEOTIDE SEQUENCE [LARGE SCALE GENOMIC DNA]</scope>
</reference>
<evidence type="ECO:0000313" key="1">
    <source>
        <dbReference type="EMBL" id="KAI4318726.1"/>
    </source>
</evidence>
<comment type="caution">
    <text evidence="1">The sequence shown here is derived from an EMBL/GenBank/DDBJ whole genome shotgun (WGS) entry which is preliminary data.</text>
</comment>
<keyword evidence="2" id="KW-1185">Reference proteome</keyword>
<proteinExistence type="predicted"/>
<evidence type="ECO:0000313" key="2">
    <source>
        <dbReference type="Proteomes" id="UP001057402"/>
    </source>
</evidence>
<dbReference type="EMBL" id="CM042889">
    <property type="protein sequence ID" value="KAI4318726.1"/>
    <property type="molecule type" value="Genomic_DNA"/>
</dbReference>
<name>A0ACB9M433_9MYRT</name>